<dbReference type="Gene3D" id="3.30.700.10">
    <property type="entry name" value="Glycoprotein, Type 4 Pilin"/>
    <property type="match status" value="1"/>
</dbReference>
<dbReference type="AlphaFoldDB" id="A0A7X0LJR8"/>
<evidence type="ECO:0000256" key="2">
    <source>
        <dbReference type="ARBA" id="ARBA00022481"/>
    </source>
</evidence>
<keyword evidence="2" id="KW-0488">Methylation</keyword>
<dbReference type="InterPro" id="IPR045584">
    <property type="entry name" value="Pilin-like"/>
</dbReference>
<protein>
    <submittedName>
        <fullName evidence="7">Prepilin-type N-terminal cleavage/methylation domain-containing protein</fullName>
    </submittedName>
</protein>
<dbReference type="GO" id="GO:0016020">
    <property type="term" value="C:membrane"/>
    <property type="evidence" value="ECO:0007669"/>
    <property type="project" value="UniProtKB-SubCell"/>
</dbReference>
<keyword evidence="5 6" id="KW-0472">Membrane</keyword>
<evidence type="ECO:0000256" key="3">
    <source>
        <dbReference type="ARBA" id="ARBA00022692"/>
    </source>
</evidence>
<name>A0A7X0LJR8_9BACT</name>
<dbReference type="Proteomes" id="UP000541810">
    <property type="component" value="Unassembled WGS sequence"/>
</dbReference>
<comment type="caution">
    <text evidence="7">The sequence shown here is derived from an EMBL/GenBank/DDBJ whole genome shotgun (WGS) entry which is preliminary data.</text>
</comment>
<evidence type="ECO:0000256" key="6">
    <source>
        <dbReference type="SAM" id="Phobius"/>
    </source>
</evidence>
<dbReference type="GO" id="GO:0015628">
    <property type="term" value="P:protein secretion by the type II secretion system"/>
    <property type="evidence" value="ECO:0007669"/>
    <property type="project" value="InterPro"/>
</dbReference>
<keyword evidence="8" id="KW-1185">Reference proteome</keyword>
<accession>A0A7X0LJR8</accession>
<comment type="subcellular location">
    <subcellularLocation>
        <location evidence="1">Membrane</location>
        <topology evidence="1">Single-pass membrane protein</topology>
    </subcellularLocation>
</comment>
<gene>
    <name evidence="7" type="ORF">HNQ40_000850</name>
</gene>
<feature type="transmembrane region" description="Helical" evidence="6">
    <location>
        <begin position="20"/>
        <end position="41"/>
    </location>
</feature>
<evidence type="ECO:0000256" key="1">
    <source>
        <dbReference type="ARBA" id="ARBA00004167"/>
    </source>
</evidence>
<keyword evidence="4 6" id="KW-1133">Transmembrane helix</keyword>
<dbReference type="NCBIfam" id="TIGR02532">
    <property type="entry name" value="IV_pilin_GFxxxE"/>
    <property type="match status" value="1"/>
</dbReference>
<dbReference type="InterPro" id="IPR000983">
    <property type="entry name" value="Bac_GSPG_pilin"/>
</dbReference>
<dbReference type="PROSITE" id="PS00409">
    <property type="entry name" value="PROKAR_NTER_METHYL"/>
    <property type="match status" value="1"/>
</dbReference>
<dbReference type="InterPro" id="IPR012902">
    <property type="entry name" value="N_methyl_site"/>
</dbReference>
<evidence type="ECO:0000256" key="5">
    <source>
        <dbReference type="ARBA" id="ARBA00023136"/>
    </source>
</evidence>
<evidence type="ECO:0000256" key="4">
    <source>
        <dbReference type="ARBA" id="ARBA00022989"/>
    </source>
</evidence>
<evidence type="ECO:0000313" key="7">
    <source>
        <dbReference type="EMBL" id="MBB6429044.1"/>
    </source>
</evidence>
<dbReference type="PANTHER" id="PTHR30093">
    <property type="entry name" value="GENERAL SECRETION PATHWAY PROTEIN G"/>
    <property type="match status" value="1"/>
</dbReference>
<keyword evidence="3 6" id="KW-0812">Transmembrane</keyword>
<dbReference type="SUPFAM" id="SSF54523">
    <property type="entry name" value="Pili subunits"/>
    <property type="match status" value="1"/>
</dbReference>
<organism evidence="7 8">
    <name type="scientific">Algisphaera agarilytica</name>
    <dbReference type="NCBI Taxonomy" id="1385975"/>
    <lineage>
        <taxon>Bacteria</taxon>
        <taxon>Pseudomonadati</taxon>
        <taxon>Planctomycetota</taxon>
        <taxon>Phycisphaerae</taxon>
        <taxon>Phycisphaerales</taxon>
        <taxon>Phycisphaeraceae</taxon>
        <taxon>Algisphaera</taxon>
    </lineage>
</organism>
<reference evidence="7 8" key="1">
    <citation type="submission" date="2020-08" db="EMBL/GenBank/DDBJ databases">
        <title>Genomic Encyclopedia of Type Strains, Phase IV (KMG-IV): sequencing the most valuable type-strain genomes for metagenomic binning, comparative biology and taxonomic classification.</title>
        <authorList>
            <person name="Goeker M."/>
        </authorList>
    </citation>
    <scope>NUCLEOTIDE SEQUENCE [LARGE SCALE GENOMIC DNA]</scope>
    <source>
        <strain evidence="7 8">DSM 103725</strain>
    </source>
</reference>
<dbReference type="PRINTS" id="PR00813">
    <property type="entry name" value="BCTERIALGSPG"/>
</dbReference>
<dbReference type="EMBL" id="JACHGY010000001">
    <property type="protein sequence ID" value="MBB6429044.1"/>
    <property type="molecule type" value="Genomic_DNA"/>
</dbReference>
<dbReference type="Pfam" id="PF07963">
    <property type="entry name" value="N_methyl"/>
    <property type="match status" value="1"/>
</dbReference>
<sequence length="166" mass="18378">MHQRARYSGTARASHGFSLIEILIVVVILGVLTAIVLPQFADATKQSGKSVFVSNLRHYTEAAQLYMFDTGEFPPDSSSGQIPPGFGDYIDEGKWSAGTPIGGVWDLEYQDLGGVQSAIGVHFDGTGMTRDDIYMREIDELVDDGDLSTGNFRKFEDGRYYRIIRE</sequence>
<dbReference type="RefSeq" id="WP_184676645.1">
    <property type="nucleotide sequence ID" value="NZ_JACHGY010000001.1"/>
</dbReference>
<dbReference type="GO" id="GO:0015627">
    <property type="term" value="C:type II protein secretion system complex"/>
    <property type="evidence" value="ECO:0007669"/>
    <property type="project" value="InterPro"/>
</dbReference>
<proteinExistence type="predicted"/>
<dbReference type="PANTHER" id="PTHR30093:SF44">
    <property type="entry name" value="TYPE II SECRETION SYSTEM CORE PROTEIN G"/>
    <property type="match status" value="1"/>
</dbReference>
<evidence type="ECO:0000313" key="8">
    <source>
        <dbReference type="Proteomes" id="UP000541810"/>
    </source>
</evidence>